<dbReference type="Gene3D" id="3.40.1280.10">
    <property type="match status" value="1"/>
</dbReference>
<comment type="catalytic activity">
    <reaction evidence="14 15 17">
        <text>guanosine(37) in tRNA + S-adenosyl-L-methionine = N(1)-methylguanosine(37) in tRNA + S-adenosyl-L-homocysteine + H(+)</text>
        <dbReference type="Rhea" id="RHEA:36899"/>
        <dbReference type="Rhea" id="RHEA-COMP:10145"/>
        <dbReference type="Rhea" id="RHEA-COMP:10147"/>
        <dbReference type="ChEBI" id="CHEBI:15378"/>
        <dbReference type="ChEBI" id="CHEBI:57856"/>
        <dbReference type="ChEBI" id="CHEBI:59789"/>
        <dbReference type="ChEBI" id="CHEBI:73542"/>
        <dbReference type="ChEBI" id="CHEBI:74269"/>
        <dbReference type="EC" id="2.1.1.228"/>
    </reaction>
</comment>
<dbReference type="HAMAP" id="MF_00605">
    <property type="entry name" value="TrmD"/>
    <property type="match status" value="1"/>
</dbReference>
<dbReference type="FunFam" id="3.40.1280.10:FF:000001">
    <property type="entry name" value="tRNA (guanine-N(1)-)-methyltransferase"/>
    <property type="match status" value="1"/>
</dbReference>
<dbReference type="EC" id="2.1.1.228" evidence="5 15"/>
<evidence type="ECO:0000256" key="16">
    <source>
        <dbReference type="PIRSR" id="PIRSR000386-1"/>
    </source>
</evidence>
<feature type="domain" description="tRNA methyltransferase TRMD/TRM10-type" evidence="18">
    <location>
        <begin position="1"/>
        <end position="224"/>
    </location>
</feature>
<evidence type="ECO:0000256" key="5">
    <source>
        <dbReference type="ARBA" id="ARBA00012807"/>
    </source>
</evidence>
<evidence type="ECO:0000256" key="6">
    <source>
        <dbReference type="ARBA" id="ARBA00014679"/>
    </source>
</evidence>
<dbReference type="Gene3D" id="1.10.1270.20">
    <property type="entry name" value="tRNA(m1g37)methyltransferase, domain 2"/>
    <property type="match status" value="1"/>
</dbReference>
<comment type="function">
    <text evidence="1 15 17">Specifically methylates guanosine-37 in various tRNAs.</text>
</comment>
<dbReference type="GO" id="GO:0002939">
    <property type="term" value="P:tRNA N1-guanine methylation"/>
    <property type="evidence" value="ECO:0007669"/>
    <property type="project" value="TreeGrafter"/>
</dbReference>
<dbReference type="PANTHER" id="PTHR46417:SF1">
    <property type="entry name" value="TRNA (GUANINE-N(1)-)-METHYLTRANSFERASE"/>
    <property type="match status" value="1"/>
</dbReference>
<dbReference type="CDD" id="cd18080">
    <property type="entry name" value="TrmD-like"/>
    <property type="match status" value="1"/>
</dbReference>
<reference evidence="19" key="2">
    <citation type="journal article" date="2021" name="PeerJ">
        <title>Extensive microbial diversity within the chicken gut microbiome revealed by metagenomics and culture.</title>
        <authorList>
            <person name="Gilroy R."/>
            <person name="Ravi A."/>
            <person name="Getino M."/>
            <person name="Pursley I."/>
            <person name="Horton D.L."/>
            <person name="Alikhan N.F."/>
            <person name="Baker D."/>
            <person name="Gharbi K."/>
            <person name="Hall N."/>
            <person name="Watson M."/>
            <person name="Adriaenssens E.M."/>
            <person name="Foster-Nyarko E."/>
            <person name="Jarju S."/>
            <person name="Secka A."/>
            <person name="Antonio M."/>
            <person name="Oren A."/>
            <person name="Chaudhuri R.R."/>
            <person name="La Ragione R."/>
            <person name="Hildebrand F."/>
            <person name="Pallen M.J."/>
        </authorList>
    </citation>
    <scope>NUCLEOTIDE SEQUENCE</scope>
    <source>
        <strain evidence="19">CHK160-1198</strain>
    </source>
</reference>
<evidence type="ECO:0000259" key="18">
    <source>
        <dbReference type="Pfam" id="PF01746"/>
    </source>
</evidence>
<feature type="binding site" evidence="15 16">
    <location>
        <begin position="132"/>
        <end position="137"/>
    </location>
    <ligand>
        <name>S-adenosyl-L-methionine</name>
        <dbReference type="ChEBI" id="CHEBI:59789"/>
    </ligand>
</feature>
<name>A0A9D1MMX9_9FIRM</name>
<keyword evidence="10 15" id="KW-0949">S-adenosyl-L-methionine</keyword>
<dbReference type="PIRSF" id="PIRSF000386">
    <property type="entry name" value="tRNA_mtase"/>
    <property type="match status" value="1"/>
</dbReference>
<evidence type="ECO:0000256" key="15">
    <source>
        <dbReference type="HAMAP-Rule" id="MF_00605"/>
    </source>
</evidence>
<feature type="binding site" evidence="15 16">
    <location>
        <position position="113"/>
    </location>
    <ligand>
        <name>S-adenosyl-L-methionine</name>
        <dbReference type="ChEBI" id="CHEBI:59789"/>
    </ligand>
</feature>
<comment type="similarity">
    <text evidence="3 15 17">Belongs to the RNA methyltransferase TrmD family.</text>
</comment>
<evidence type="ECO:0000256" key="14">
    <source>
        <dbReference type="ARBA" id="ARBA00047783"/>
    </source>
</evidence>
<evidence type="ECO:0000256" key="17">
    <source>
        <dbReference type="RuleBase" id="RU003464"/>
    </source>
</evidence>
<dbReference type="GO" id="GO:0005829">
    <property type="term" value="C:cytosol"/>
    <property type="evidence" value="ECO:0007669"/>
    <property type="project" value="TreeGrafter"/>
</dbReference>
<evidence type="ECO:0000256" key="3">
    <source>
        <dbReference type="ARBA" id="ARBA00007630"/>
    </source>
</evidence>
<comment type="caution">
    <text evidence="19">The sequence shown here is derived from an EMBL/GenBank/DDBJ whole genome shotgun (WGS) entry which is preliminary data.</text>
</comment>
<dbReference type="InterPro" id="IPR016009">
    <property type="entry name" value="tRNA_MeTrfase_TRMD/TRM10"/>
</dbReference>
<evidence type="ECO:0000256" key="13">
    <source>
        <dbReference type="ARBA" id="ARBA00033392"/>
    </source>
</evidence>
<dbReference type="NCBIfam" id="TIGR00088">
    <property type="entry name" value="trmD"/>
    <property type="match status" value="1"/>
</dbReference>
<evidence type="ECO:0000256" key="12">
    <source>
        <dbReference type="ARBA" id="ARBA00029736"/>
    </source>
</evidence>
<protein>
    <recommendedName>
        <fullName evidence="6 15">tRNA (guanine-N(1)-)-methyltransferase</fullName>
        <ecNumber evidence="5 15">2.1.1.228</ecNumber>
    </recommendedName>
    <alternativeName>
        <fullName evidence="12 15">M1G-methyltransferase</fullName>
    </alternativeName>
    <alternativeName>
        <fullName evidence="13 15">tRNA [GM37] methyltransferase</fullName>
    </alternativeName>
</protein>
<keyword evidence="8 15" id="KW-0489">Methyltransferase</keyword>
<dbReference type="GO" id="GO:0052906">
    <property type="term" value="F:tRNA (guanine(37)-N1)-methyltransferase activity"/>
    <property type="evidence" value="ECO:0007669"/>
    <property type="project" value="UniProtKB-UniRule"/>
</dbReference>
<evidence type="ECO:0000256" key="9">
    <source>
        <dbReference type="ARBA" id="ARBA00022679"/>
    </source>
</evidence>
<evidence type="ECO:0000256" key="7">
    <source>
        <dbReference type="ARBA" id="ARBA00022490"/>
    </source>
</evidence>
<evidence type="ECO:0000256" key="4">
    <source>
        <dbReference type="ARBA" id="ARBA00011738"/>
    </source>
</evidence>
<evidence type="ECO:0000256" key="2">
    <source>
        <dbReference type="ARBA" id="ARBA00004496"/>
    </source>
</evidence>
<dbReference type="InterPro" id="IPR023148">
    <property type="entry name" value="tRNA_m1G_MeTrfase_C_sf"/>
</dbReference>
<dbReference type="SUPFAM" id="SSF75217">
    <property type="entry name" value="alpha/beta knot"/>
    <property type="match status" value="1"/>
</dbReference>
<evidence type="ECO:0000256" key="1">
    <source>
        <dbReference type="ARBA" id="ARBA00002634"/>
    </source>
</evidence>
<reference evidence="19" key="1">
    <citation type="submission" date="2020-10" db="EMBL/GenBank/DDBJ databases">
        <authorList>
            <person name="Gilroy R."/>
        </authorList>
    </citation>
    <scope>NUCLEOTIDE SEQUENCE</scope>
    <source>
        <strain evidence="19">CHK160-1198</strain>
    </source>
</reference>
<comment type="subcellular location">
    <subcellularLocation>
        <location evidence="2 15 17">Cytoplasm</location>
    </subcellularLocation>
</comment>
<dbReference type="AlphaFoldDB" id="A0A9D1MMX9"/>
<dbReference type="PANTHER" id="PTHR46417">
    <property type="entry name" value="TRNA (GUANINE-N(1)-)-METHYLTRANSFERASE"/>
    <property type="match status" value="1"/>
</dbReference>
<comment type="subunit">
    <text evidence="4 15 17">Homodimer.</text>
</comment>
<sequence>MRFTFITLFPEFIKQATEFSIIKRAIDSGRIEVAWVNPRDFTEDKHNTVDDTPFGGGAGMVLKVEPFYLAIQQAKKSMPNAKVIALCPGGTTFSQHKANELAHEYEEAIFLCGHYEGFDERIFCWVDEIISIGDYVLTGGELPALVVLDAVARLIPGVLGKLESTVEESFSDNLLEYAQYTRPVEFKGMIVPPVLREGNHSLIGKWRRKDALKKTLDSRPDLLRRVNLKKEDMALFHEIFDEAKGEKNV</sequence>
<dbReference type="EMBL" id="DVNI01000006">
    <property type="protein sequence ID" value="HIU63508.1"/>
    <property type="molecule type" value="Genomic_DNA"/>
</dbReference>
<evidence type="ECO:0000256" key="10">
    <source>
        <dbReference type="ARBA" id="ARBA00022691"/>
    </source>
</evidence>
<dbReference type="NCBIfam" id="NF000648">
    <property type="entry name" value="PRK00026.1"/>
    <property type="match status" value="1"/>
</dbReference>
<proteinExistence type="inferred from homology"/>
<evidence type="ECO:0000256" key="8">
    <source>
        <dbReference type="ARBA" id="ARBA00022603"/>
    </source>
</evidence>
<gene>
    <name evidence="15 19" type="primary">trmD</name>
    <name evidence="19" type="ORF">IAB06_00500</name>
</gene>
<evidence type="ECO:0000313" key="20">
    <source>
        <dbReference type="Proteomes" id="UP000824099"/>
    </source>
</evidence>
<keyword evidence="7 15" id="KW-0963">Cytoplasm</keyword>
<keyword evidence="9 15" id="KW-0808">Transferase</keyword>
<organism evidence="19 20">
    <name type="scientific">Candidatus Avacidaminococcus intestinavium</name>
    <dbReference type="NCBI Taxonomy" id="2840684"/>
    <lineage>
        <taxon>Bacteria</taxon>
        <taxon>Bacillati</taxon>
        <taxon>Bacillota</taxon>
        <taxon>Negativicutes</taxon>
        <taxon>Acidaminococcales</taxon>
        <taxon>Acidaminococcaceae</taxon>
        <taxon>Acidaminococcaceae incertae sedis</taxon>
        <taxon>Candidatus Avacidaminococcus</taxon>
    </lineage>
</organism>
<dbReference type="InterPro" id="IPR029026">
    <property type="entry name" value="tRNA_m1G_MTases_N"/>
</dbReference>
<dbReference type="InterPro" id="IPR029028">
    <property type="entry name" value="Alpha/beta_knot_MTases"/>
</dbReference>
<dbReference type="Pfam" id="PF01746">
    <property type="entry name" value="tRNA_m1G_MT"/>
    <property type="match status" value="1"/>
</dbReference>
<dbReference type="Proteomes" id="UP000824099">
    <property type="component" value="Unassembled WGS sequence"/>
</dbReference>
<accession>A0A9D1MMX9</accession>
<evidence type="ECO:0000313" key="19">
    <source>
        <dbReference type="EMBL" id="HIU63508.1"/>
    </source>
</evidence>
<keyword evidence="11 15" id="KW-0819">tRNA processing</keyword>
<evidence type="ECO:0000256" key="11">
    <source>
        <dbReference type="ARBA" id="ARBA00022694"/>
    </source>
</evidence>
<dbReference type="InterPro" id="IPR002649">
    <property type="entry name" value="tRNA_m1G_MeTrfase_TrmD"/>
</dbReference>